<sequence>MLTLLFKLIIAFSMVSLLSLEFLMFKLPPRINHPFPLTKSSENS</sequence>
<proteinExistence type="predicted"/>
<organism evidence="2">
    <name type="scientific">Serratia fonticola</name>
    <dbReference type="NCBI Taxonomy" id="47917"/>
    <lineage>
        <taxon>Bacteria</taxon>
        <taxon>Pseudomonadati</taxon>
        <taxon>Pseudomonadota</taxon>
        <taxon>Gammaproteobacteria</taxon>
        <taxon>Enterobacterales</taxon>
        <taxon>Yersiniaceae</taxon>
        <taxon>Serratia</taxon>
    </lineage>
</organism>
<feature type="transmembrane region" description="Helical" evidence="1">
    <location>
        <begin position="6"/>
        <end position="25"/>
    </location>
</feature>
<protein>
    <submittedName>
        <fullName evidence="2">Uncharacterized protein</fullName>
    </submittedName>
</protein>
<keyword evidence="1" id="KW-1133">Transmembrane helix</keyword>
<keyword evidence="1" id="KW-0812">Transmembrane</keyword>
<accession>A0A4U9TDM9</accession>
<evidence type="ECO:0000256" key="1">
    <source>
        <dbReference type="SAM" id="Phobius"/>
    </source>
</evidence>
<name>A0A4U9TDM9_SERFO</name>
<dbReference type="AlphaFoldDB" id="A0A4U9TDM9"/>
<gene>
    <name evidence="2" type="ORF">NCTC12965_00221</name>
</gene>
<dbReference type="EMBL" id="CABEEZ010000014">
    <property type="protein sequence ID" value="VTR16617.1"/>
    <property type="molecule type" value="Genomic_DNA"/>
</dbReference>
<keyword evidence="1" id="KW-0472">Membrane</keyword>
<reference evidence="2" key="1">
    <citation type="submission" date="2019-05" db="EMBL/GenBank/DDBJ databases">
        <authorList>
            <consortium name="Pathogen Informatics"/>
        </authorList>
    </citation>
    <scope>NUCLEOTIDE SEQUENCE [LARGE SCALE GENOMIC DNA]</scope>
    <source>
        <strain evidence="2">NCTC12965</strain>
    </source>
</reference>
<evidence type="ECO:0000313" key="2">
    <source>
        <dbReference type="EMBL" id="VTR16617.1"/>
    </source>
</evidence>